<feature type="compositionally biased region" description="Acidic residues" evidence="1">
    <location>
        <begin position="104"/>
        <end position="113"/>
    </location>
</feature>
<protein>
    <submittedName>
        <fullName evidence="2">Uncharacterized protein</fullName>
    </submittedName>
</protein>
<feature type="compositionally biased region" description="Basic and acidic residues" evidence="1">
    <location>
        <begin position="45"/>
        <end position="54"/>
    </location>
</feature>
<comment type="caution">
    <text evidence="2">The sequence shown here is derived from an EMBL/GenBank/DDBJ whole genome shotgun (WGS) entry which is preliminary data.</text>
</comment>
<reference evidence="2 3" key="1">
    <citation type="submission" date="2024-09" db="EMBL/GenBank/DDBJ databases">
        <title>Chromosome-scale assembly of Riccia sorocarpa.</title>
        <authorList>
            <person name="Paukszto L."/>
        </authorList>
    </citation>
    <scope>NUCLEOTIDE SEQUENCE [LARGE SCALE GENOMIC DNA]</scope>
    <source>
        <strain evidence="2">LP-2024</strain>
        <tissue evidence="2">Aerial parts of the thallus</tissue>
    </source>
</reference>
<evidence type="ECO:0000256" key="1">
    <source>
        <dbReference type="SAM" id="MobiDB-lite"/>
    </source>
</evidence>
<feature type="compositionally biased region" description="Basic and acidic residues" evidence="1">
    <location>
        <begin position="82"/>
        <end position="94"/>
    </location>
</feature>
<proteinExistence type="predicted"/>
<name>A0ABD3ICQ6_9MARC</name>
<feature type="region of interest" description="Disordered" evidence="1">
    <location>
        <begin position="308"/>
        <end position="329"/>
    </location>
</feature>
<keyword evidence="3" id="KW-1185">Reference proteome</keyword>
<feature type="compositionally biased region" description="Polar residues" evidence="1">
    <location>
        <begin position="308"/>
        <end position="320"/>
    </location>
</feature>
<gene>
    <name evidence="2" type="ORF">R1sor_018083</name>
</gene>
<dbReference type="AlphaFoldDB" id="A0ABD3ICQ6"/>
<feature type="compositionally biased region" description="Basic residues" evidence="1">
    <location>
        <begin position="26"/>
        <end position="36"/>
    </location>
</feature>
<evidence type="ECO:0000313" key="2">
    <source>
        <dbReference type="EMBL" id="KAL3700061.1"/>
    </source>
</evidence>
<accession>A0ABD3ICQ6</accession>
<dbReference type="EMBL" id="JBJQOH010000001">
    <property type="protein sequence ID" value="KAL3700061.1"/>
    <property type="molecule type" value="Genomic_DNA"/>
</dbReference>
<sequence length="431" mass="47563">MSSRNQWEIVHQIVPEGLSGGNRAFRFGRQHRRRKLQLQPDESEESTKETKETSGEMLGSDSELTASSNLEDETEHSTPPYKQDDSPPESEKVWKKFGGRIVEGESDSSENEEAAPSLNPLLRALEDASDIQRAKQMSDSIMEYLVDPEPAEEVVKEPAPTQFIQKKQAVQRQESILGIPQLSIVATHGMDGQTSQDETQLDEKIKQSQAEVETTGWESLEALPPCIRKDTKNIQIQTTVNQSMNLVMDAPIASQNRAAPVTSVPVTLHGYHVVTYATTSSPPVVTNSQISAPATGAVTASTMVQETTPVNTSNTGNSAPNPKPDRNHERVPIPVETTTPSVIVATQDGGVRYQQEYHRSIKGKQVEEPAMVKLDQHFGKMTNPLRLWEVMGSKAQIPYLHVNELLRRDMGSQLPPRPLGVLQQQVQTPGA</sequence>
<dbReference type="Proteomes" id="UP001633002">
    <property type="component" value="Unassembled WGS sequence"/>
</dbReference>
<feature type="region of interest" description="Disordered" evidence="1">
    <location>
        <begin position="13"/>
        <end position="115"/>
    </location>
</feature>
<evidence type="ECO:0000313" key="3">
    <source>
        <dbReference type="Proteomes" id="UP001633002"/>
    </source>
</evidence>
<organism evidence="2 3">
    <name type="scientific">Riccia sorocarpa</name>
    <dbReference type="NCBI Taxonomy" id="122646"/>
    <lineage>
        <taxon>Eukaryota</taxon>
        <taxon>Viridiplantae</taxon>
        <taxon>Streptophyta</taxon>
        <taxon>Embryophyta</taxon>
        <taxon>Marchantiophyta</taxon>
        <taxon>Marchantiopsida</taxon>
        <taxon>Marchantiidae</taxon>
        <taxon>Marchantiales</taxon>
        <taxon>Ricciaceae</taxon>
        <taxon>Riccia</taxon>
    </lineage>
</organism>